<dbReference type="InterPro" id="IPR024370">
    <property type="entry name" value="PBP_domain"/>
</dbReference>
<dbReference type="STRING" id="1041930.Mtc_1974"/>
<dbReference type="OrthoDB" id="53390at2157"/>
<organism evidence="4 5">
    <name type="scientific">Methanocella conradii (strain DSM 24694 / JCM 17849 / CGMCC 1.5162 / HZ254)</name>
    <dbReference type="NCBI Taxonomy" id="1041930"/>
    <lineage>
        <taxon>Archaea</taxon>
        <taxon>Methanobacteriati</taxon>
        <taxon>Methanobacteriota</taxon>
        <taxon>Stenosarchaea group</taxon>
        <taxon>Methanomicrobia</taxon>
        <taxon>Methanocellales</taxon>
        <taxon>Methanocellaceae</taxon>
        <taxon>Methanocella</taxon>
    </lineage>
</organism>
<feature type="domain" description="PBP" evidence="3">
    <location>
        <begin position="35"/>
        <end position="271"/>
    </location>
</feature>
<sequence>MFSKKVVIILLTTALIGAGAIFVGCSSPAPTPTPAAASAPLTGTLSVIGSTSVGPYAEELAAAFDAKNDDKTSVGVSQVGSGPGIKAVIDGTADIGMSSRELTDEEKAKGLVTYKICYDGIAVIVNKANPVNSLTMDQIRDIFAGNVTSWKQFGGDDAGIIVVTREAGSGTRSAFDELVMKKANITAKAIQQSSTGAVTAYVAGNKNAIGYISYGSLDVSQVRPVAVNGVEPSVATIKDGSYIIQRPFLLVTRGEATGLSKAFIEFVLSPEGQAMLAKHNLVTV</sequence>
<accession>H8I667</accession>
<dbReference type="Gene3D" id="3.40.190.10">
    <property type="entry name" value="Periplasmic binding protein-like II"/>
    <property type="match status" value="2"/>
</dbReference>
<dbReference type="Proteomes" id="UP000005233">
    <property type="component" value="Chromosome"/>
</dbReference>
<evidence type="ECO:0000256" key="1">
    <source>
        <dbReference type="ARBA" id="ARBA00022448"/>
    </source>
</evidence>
<evidence type="ECO:0000259" key="3">
    <source>
        <dbReference type="Pfam" id="PF12849"/>
    </source>
</evidence>
<dbReference type="InterPro" id="IPR050811">
    <property type="entry name" value="Phosphate_ABC_transporter"/>
</dbReference>
<dbReference type="InterPro" id="IPR011862">
    <property type="entry name" value="Phos-bd"/>
</dbReference>
<dbReference type="CDD" id="cd13653">
    <property type="entry name" value="PBP2_phosphate_like_1"/>
    <property type="match status" value="1"/>
</dbReference>
<dbReference type="RefSeq" id="WP_014406545.1">
    <property type="nucleotide sequence ID" value="NC_017034.1"/>
</dbReference>
<protein>
    <submittedName>
        <fullName evidence="4">Phosphate ABC transporter substrate-binding protein, PhoT family</fullName>
    </submittedName>
</protein>
<evidence type="ECO:0000313" key="4">
    <source>
        <dbReference type="EMBL" id="AFD00714.1"/>
    </source>
</evidence>
<dbReference type="EMBL" id="CP003243">
    <property type="protein sequence ID" value="AFD00714.1"/>
    <property type="molecule type" value="Genomic_DNA"/>
</dbReference>
<keyword evidence="2" id="KW-0732">Signal</keyword>
<evidence type="ECO:0000256" key="2">
    <source>
        <dbReference type="ARBA" id="ARBA00022729"/>
    </source>
</evidence>
<dbReference type="PANTHER" id="PTHR30570">
    <property type="entry name" value="PERIPLASMIC PHOSPHATE BINDING COMPONENT OF PHOSPHATE ABC TRANSPORTER"/>
    <property type="match status" value="1"/>
</dbReference>
<dbReference type="HOGENOM" id="CLU_026228_5_1_2"/>
<evidence type="ECO:0000313" key="5">
    <source>
        <dbReference type="Proteomes" id="UP000005233"/>
    </source>
</evidence>
<dbReference type="GeneID" id="11972125"/>
<proteinExistence type="predicted"/>
<dbReference type="SUPFAM" id="SSF53850">
    <property type="entry name" value="Periplasmic binding protein-like II"/>
    <property type="match status" value="1"/>
</dbReference>
<dbReference type="SMR" id="H8I667"/>
<dbReference type="PROSITE" id="PS51257">
    <property type="entry name" value="PROKAR_LIPOPROTEIN"/>
    <property type="match status" value="1"/>
</dbReference>
<dbReference type="NCBIfam" id="TIGR02136">
    <property type="entry name" value="ptsS_2"/>
    <property type="match status" value="1"/>
</dbReference>
<gene>
    <name evidence="4" type="primary">pstS</name>
    <name evidence="4" type="ordered locus">Mtc_1974</name>
</gene>
<keyword evidence="5" id="KW-1185">Reference proteome</keyword>
<keyword evidence="1" id="KW-0813">Transport</keyword>
<dbReference type="eggNOG" id="arCOG00213">
    <property type="taxonomic scope" value="Archaea"/>
</dbReference>
<dbReference type="GO" id="GO:0042301">
    <property type="term" value="F:phosphate ion binding"/>
    <property type="evidence" value="ECO:0007669"/>
    <property type="project" value="InterPro"/>
</dbReference>
<dbReference type="KEGG" id="mez:Mtc_1974"/>
<dbReference type="Pfam" id="PF12849">
    <property type="entry name" value="PBP_like_2"/>
    <property type="match status" value="1"/>
</dbReference>
<dbReference type="AlphaFoldDB" id="H8I667"/>
<name>H8I667_METCZ</name>
<dbReference type="PANTHER" id="PTHR30570:SF1">
    <property type="entry name" value="PHOSPHATE-BINDING PROTEIN PSTS"/>
    <property type="match status" value="1"/>
</dbReference>
<reference evidence="4 5" key="1">
    <citation type="journal article" date="2012" name="J. Bacteriol.">
        <title>Complete genome sequence of a thermophilic methanogen, Methanocella conradii HZ254, isolated from Chinese rice field soil.</title>
        <authorList>
            <person name="Lu Z."/>
            <person name="Lu Y."/>
        </authorList>
    </citation>
    <scope>NUCLEOTIDE SEQUENCE [LARGE SCALE GENOMIC DNA]</scope>
    <source>
        <strain evidence="5">DSM 24694 / JCM 17849 / CGMCC 1.5162 / HZ254</strain>
    </source>
</reference>